<proteinExistence type="predicted"/>
<dbReference type="InParanoid" id="A0A078AA87"/>
<keyword evidence="2" id="KW-1185">Reference proteome</keyword>
<name>A0A078AA87_STYLE</name>
<evidence type="ECO:0000313" key="1">
    <source>
        <dbReference type="EMBL" id="CDW78796.1"/>
    </source>
</evidence>
<evidence type="ECO:0000313" key="2">
    <source>
        <dbReference type="Proteomes" id="UP000039865"/>
    </source>
</evidence>
<dbReference type="Proteomes" id="UP000039865">
    <property type="component" value="Unassembled WGS sequence"/>
</dbReference>
<accession>A0A078AA87</accession>
<reference evidence="1 2" key="1">
    <citation type="submission" date="2014-06" db="EMBL/GenBank/DDBJ databases">
        <authorList>
            <person name="Swart Estienne"/>
        </authorList>
    </citation>
    <scope>NUCLEOTIDE SEQUENCE [LARGE SCALE GENOMIC DNA]</scope>
    <source>
        <strain evidence="1 2">130c</strain>
    </source>
</reference>
<organism evidence="1 2">
    <name type="scientific">Stylonychia lemnae</name>
    <name type="common">Ciliate</name>
    <dbReference type="NCBI Taxonomy" id="5949"/>
    <lineage>
        <taxon>Eukaryota</taxon>
        <taxon>Sar</taxon>
        <taxon>Alveolata</taxon>
        <taxon>Ciliophora</taxon>
        <taxon>Intramacronucleata</taxon>
        <taxon>Spirotrichea</taxon>
        <taxon>Stichotrichia</taxon>
        <taxon>Sporadotrichida</taxon>
        <taxon>Oxytrichidae</taxon>
        <taxon>Stylonychinae</taxon>
        <taxon>Stylonychia</taxon>
    </lineage>
</organism>
<dbReference type="EMBL" id="CCKQ01007435">
    <property type="protein sequence ID" value="CDW78796.1"/>
    <property type="molecule type" value="Genomic_DNA"/>
</dbReference>
<sequence length="204" mass="23610">MDSLAEEIQLLAIIQGQIHIQNICSQQLLLFQDKKQQTNRDKFVQSPYRVNIRERLFELEDALLEIKTTTQQKEQNIQSALEKENTKVVQTVNSQIINLKQAIGTLADAVSEEIENLKRSIQSDVDIQLNQNQVKFEQLCQVFSKHENDNSKIIFEINTLKDELQTLHAIEGKNVEKFHGYMEDRLTNMKSDNKAGKNIKQQSK</sequence>
<protein>
    <submittedName>
        <fullName evidence="1">Uncharacterized protein</fullName>
    </submittedName>
</protein>
<gene>
    <name evidence="1" type="primary">Contig582.g646</name>
    <name evidence="1" type="ORF">STYLEM_7780</name>
</gene>
<dbReference type="AlphaFoldDB" id="A0A078AA87"/>